<evidence type="ECO:0000313" key="5">
    <source>
        <dbReference type="EMBL" id="RYQ97816.1"/>
    </source>
</evidence>
<comment type="caution">
    <text evidence="5">The sequence shown here is derived from an EMBL/GenBank/DDBJ whole genome shotgun (WGS) entry which is preliminary data.</text>
</comment>
<dbReference type="GO" id="GO:0003677">
    <property type="term" value="F:DNA binding"/>
    <property type="evidence" value="ECO:0007669"/>
    <property type="project" value="InterPro"/>
</dbReference>
<dbReference type="GO" id="GO:0003700">
    <property type="term" value="F:DNA-binding transcription factor activity"/>
    <property type="evidence" value="ECO:0007669"/>
    <property type="project" value="InterPro"/>
</dbReference>
<dbReference type="InterPro" id="IPR046955">
    <property type="entry name" value="PHR1-like"/>
</dbReference>
<sequence>MHSPKEKCACIGERRTRTQILHKVFHSLESETKATPKTVMKLMGIPGLTLYHLKSHLQKYRLSKNLHGQTNTVTHKISKRTISSISLNLLRNQRAFFVLNNKFYLTSNKCGGNNK</sequence>
<reference evidence="5 6" key="1">
    <citation type="submission" date="2019-01" db="EMBL/GenBank/DDBJ databases">
        <title>Sequencing of cultivated peanut Arachis hypogaea provides insights into genome evolution and oil improvement.</title>
        <authorList>
            <person name="Chen X."/>
        </authorList>
    </citation>
    <scope>NUCLEOTIDE SEQUENCE [LARGE SCALE GENOMIC DNA]</scope>
    <source>
        <strain evidence="6">cv. Fuhuasheng</strain>
        <tissue evidence="5">Leaves</tissue>
    </source>
</reference>
<dbReference type="Proteomes" id="UP000289738">
    <property type="component" value="Chromosome B08"/>
</dbReference>
<gene>
    <name evidence="5" type="ORF">Ahy_B08g093891</name>
</gene>
<dbReference type="NCBIfam" id="TIGR01557">
    <property type="entry name" value="myb_SHAQKYF"/>
    <property type="match status" value="1"/>
</dbReference>
<dbReference type="InterPro" id="IPR009057">
    <property type="entry name" value="Homeodomain-like_sf"/>
</dbReference>
<evidence type="ECO:0000256" key="1">
    <source>
        <dbReference type="ARBA" id="ARBA00004123"/>
    </source>
</evidence>
<accession>A0A444Y7K1</accession>
<evidence type="ECO:0000256" key="4">
    <source>
        <dbReference type="ARBA" id="ARBA00023242"/>
    </source>
</evidence>
<keyword evidence="3" id="KW-0804">Transcription</keyword>
<evidence type="ECO:0008006" key="7">
    <source>
        <dbReference type="Google" id="ProtNLM"/>
    </source>
</evidence>
<dbReference type="SUPFAM" id="SSF46689">
    <property type="entry name" value="Homeodomain-like"/>
    <property type="match status" value="1"/>
</dbReference>
<keyword evidence="6" id="KW-1185">Reference proteome</keyword>
<evidence type="ECO:0000256" key="2">
    <source>
        <dbReference type="ARBA" id="ARBA00023015"/>
    </source>
</evidence>
<comment type="subcellular location">
    <subcellularLocation>
        <location evidence="1">Nucleus</location>
    </subcellularLocation>
</comment>
<dbReference type="AlphaFoldDB" id="A0A444Y7K1"/>
<dbReference type="Gene3D" id="1.10.10.60">
    <property type="entry name" value="Homeodomain-like"/>
    <property type="match status" value="1"/>
</dbReference>
<name>A0A444Y7K1_ARAHY</name>
<evidence type="ECO:0000313" key="6">
    <source>
        <dbReference type="Proteomes" id="UP000289738"/>
    </source>
</evidence>
<dbReference type="GO" id="GO:0005634">
    <property type="term" value="C:nucleus"/>
    <property type="evidence" value="ECO:0007669"/>
    <property type="project" value="UniProtKB-SubCell"/>
</dbReference>
<dbReference type="EMBL" id="SDMP01000018">
    <property type="protein sequence ID" value="RYQ97816.1"/>
    <property type="molecule type" value="Genomic_DNA"/>
</dbReference>
<dbReference type="PANTHER" id="PTHR31499:SF2">
    <property type="entry name" value="MYB-RELATED PROTEIN 2"/>
    <property type="match status" value="1"/>
</dbReference>
<dbReference type="PANTHER" id="PTHR31499">
    <property type="entry name" value="MYB FAMILY TRANSCRIPTION FACTOR PHL11"/>
    <property type="match status" value="1"/>
</dbReference>
<keyword evidence="4" id="KW-0539">Nucleus</keyword>
<dbReference type="InterPro" id="IPR006447">
    <property type="entry name" value="Myb_dom_plants"/>
</dbReference>
<organism evidence="5 6">
    <name type="scientific">Arachis hypogaea</name>
    <name type="common">Peanut</name>
    <dbReference type="NCBI Taxonomy" id="3818"/>
    <lineage>
        <taxon>Eukaryota</taxon>
        <taxon>Viridiplantae</taxon>
        <taxon>Streptophyta</taxon>
        <taxon>Embryophyta</taxon>
        <taxon>Tracheophyta</taxon>
        <taxon>Spermatophyta</taxon>
        <taxon>Magnoliopsida</taxon>
        <taxon>eudicotyledons</taxon>
        <taxon>Gunneridae</taxon>
        <taxon>Pentapetalae</taxon>
        <taxon>rosids</taxon>
        <taxon>fabids</taxon>
        <taxon>Fabales</taxon>
        <taxon>Fabaceae</taxon>
        <taxon>Papilionoideae</taxon>
        <taxon>50 kb inversion clade</taxon>
        <taxon>dalbergioids sensu lato</taxon>
        <taxon>Dalbergieae</taxon>
        <taxon>Pterocarpus clade</taxon>
        <taxon>Arachis</taxon>
    </lineage>
</organism>
<protein>
    <recommendedName>
        <fullName evidence="7">HTH myb-type domain-containing protein</fullName>
    </recommendedName>
</protein>
<evidence type="ECO:0000256" key="3">
    <source>
        <dbReference type="ARBA" id="ARBA00023163"/>
    </source>
</evidence>
<keyword evidence="2" id="KW-0805">Transcription regulation</keyword>
<proteinExistence type="predicted"/>